<dbReference type="Proteomes" id="UP001652620">
    <property type="component" value="Chromosome 1"/>
</dbReference>
<dbReference type="OrthoDB" id="8054324at2759"/>
<name>A0A034VNV7_BACDO</name>
<reference evidence="2" key="1">
    <citation type="journal article" date="2014" name="BMC Genomics">
        <title>Characterizing the developmental transcriptome of the oriental fruit fly, Bactrocera dorsalis (Diptera: Tephritidae) through comparative genomic analysis with Drosophila melanogaster utilizing modENCODE datasets.</title>
        <authorList>
            <person name="Geib S.M."/>
            <person name="Calla B."/>
            <person name="Hall B."/>
            <person name="Hou S."/>
            <person name="Manoukis N.C."/>
        </authorList>
    </citation>
    <scope>NUCLEOTIDE SEQUENCE</scope>
    <source>
        <strain evidence="2">Punador</strain>
    </source>
</reference>
<dbReference type="EMBL" id="GAKP01015161">
    <property type="protein sequence ID" value="JAC43791.1"/>
    <property type="molecule type" value="Transcribed_RNA"/>
</dbReference>
<protein>
    <submittedName>
        <fullName evidence="4">Uncharacterized protein LOC125778097</fullName>
    </submittedName>
</protein>
<dbReference type="OMA" id="YYEDPCG"/>
<dbReference type="GeneID" id="125778097"/>
<dbReference type="AlphaFoldDB" id="A0A034VNV7"/>
<dbReference type="EMBL" id="GAKP01015160">
    <property type="protein sequence ID" value="JAC43792.1"/>
    <property type="molecule type" value="Transcribed_RNA"/>
</dbReference>
<dbReference type="KEGG" id="bdr:125778097"/>
<feature type="region of interest" description="Disordered" evidence="1">
    <location>
        <begin position="59"/>
        <end position="110"/>
    </location>
</feature>
<proteinExistence type="predicted"/>
<accession>A0A034VNV7</accession>
<sequence>MPPPIVYYEDPYCDRPYYNNRRPGFEIDIFPGGIVDAFFNRPPPPPPPPRTEIVVMTQGNAAGYPPPPPPPPPYMPPQAPYYSNNNGGYNNGPGAYGYPRHYNNPPNPRW</sequence>
<dbReference type="RefSeq" id="XP_049310359.1">
    <property type="nucleotide sequence ID" value="XM_049454402.1"/>
</dbReference>
<organism evidence="2">
    <name type="scientific">Bactrocera dorsalis</name>
    <name type="common">Oriental fruit fly</name>
    <name type="synonym">Dacus dorsalis</name>
    <dbReference type="NCBI Taxonomy" id="27457"/>
    <lineage>
        <taxon>Eukaryota</taxon>
        <taxon>Metazoa</taxon>
        <taxon>Ecdysozoa</taxon>
        <taxon>Arthropoda</taxon>
        <taxon>Hexapoda</taxon>
        <taxon>Insecta</taxon>
        <taxon>Pterygota</taxon>
        <taxon>Neoptera</taxon>
        <taxon>Endopterygota</taxon>
        <taxon>Diptera</taxon>
        <taxon>Brachycera</taxon>
        <taxon>Muscomorpha</taxon>
        <taxon>Tephritoidea</taxon>
        <taxon>Tephritidae</taxon>
        <taxon>Bactrocera</taxon>
        <taxon>Bactrocera</taxon>
    </lineage>
</organism>
<evidence type="ECO:0000313" key="2">
    <source>
        <dbReference type="EMBL" id="JAC43792.1"/>
    </source>
</evidence>
<evidence type="ECO:0000313" key="4">
    <source>
        <dbReference type="RefSeq" id="XP_049310359.1"/>
    </source>
</evidence>
<feature type="compositionally biased region" description="Pro residues" evidence="1">
    <location>
        <begin position="64"/>
        <end position="79"/>
    </location>
</feature>
<evidence type="ECO:0000256" key="1">
    <source>
        <dbReference type="SAM" id="MobiDB-lite"/>
    </source>
</evidence>
<reference evidence="3 4" key="2">
    <citation type="submission" date="2025-05" db="UniProtKB">
        <authorList>
            <consortium name="RefSeq"/>
        </authorList>
    </citation>
    <scope>NUCLEOTIDE SEQUENCE [LARGE SCALE GENOMIC DNA]</scope>
    <source>
        <tissue evidence="4">Adult</tissue>
    </source>
</reference>
<gene>
    <name evidence="4" type="primary">LOC125778097</name>
</gene>
<keyword evidence="3" id="KW-1185">Reference proteome</keyword>
<evidence type="ECO:0000313" key="3">
    <source>
        <dbReference type="Proteomes" id="UP001652620"/>
    </source>
</evidence>